<name>F0WXJ0_9STRA</name>
<reference evidence="1" key="2">
    <citation type="submission" date="2011-02" db="EMBL/GenBank/DDBJ databases">
        <authorList>
            <person name="MacLean D."/>
        </authorList>
    </citation>
    <scope>NUCLEOTIDE SEQUENCE</scope>
</reference>
<reference evidence="1" key="1">
    <citation type="journal article" date="2011" name="PLoS Biol.">
        <title>Gene gain and loss during evolution of obligate parasitism in the white rust pathogen of Arabidopsis thaliana.</title>
        <authorList>
            <person name="Kemen E."/>
            <person name="Gardiner A."/>
            <person name="Schultz-Larsen T."/>
            <person name="Kemen A.C."/>
            <person name="Balmuth A.L."/>
            <person name="Robert-Seilaniantz A."/>
            <person name="Bailey K."/>
            <person name="Holub E."/>
            <person name="Studholme D.J."/>
            <person name="Maclean D."/>
            <person name="Jones J.D."/>
        </authorList>
    </citation>
    <scope>NUCLEOTIDE SEQUENCE</scope>
</reference>
<protein>
    <submittedName>
        <fullName evidence="1">AlNc14C355G10941 protein</fullName>
    </submittedName>
</protein>
<dbReference type="AlphaFoldDB" id="F0WXJ0"/>
<evidence type="ECO:0000313" key="1">
    <source>
        <dbReference type="EMBL" id="CCA26184.1"/>
    </source>
</evidence>
<sequence length="172" mass="19992">MLKPEVYKIQITKQFADIALNLYIFRPSHPYSYMTATSTPPEIYPDSGSFTIAVKVLKDGPQSGHFQFITTIIEMMSRLTHTAHKKHTGIFINKTRASYYHVRPLRNFRKLVIEFSHSIYDMILHRLCQLCGVSTPDSNVRVLYATQIRKRCSFLRSRMRGLYAQITRSCLL</sequence>
<proteinExistence type="predicted"/>
<accession>F0WXJ0</accession>
<organism evidence="1">
    <name type="scientific">Albugo laibachii Nc14</name>
    <dbReference type="NCBI Taxonomy" id="890382"/>
    <lineage>
        <taxon>Eukaryota</taxon>
        <taxon>Sar</taxon>
        <taxon>Stramenopiles</taxon>
        <taxon>Oomycota</taxon>
        <taxon>Peronosporomycetes</taxon>
        <taxon>Albuginales</taxon>
        <taxon>Albuginaceae</taxon>
        <taxon>Albugo</taxon>
    </lineage>
</organism>
<gene>
    <name evidence="1" type="primary">AlNc14C355G10941</name>
    <name evidence="1" type="ORF">ALNC14_123280</name>
</gene>
<dbReference type="HOGENOM" id="CLU_1558072_0_0_1"/>
<dbReference type="EMBL" id="FR824400">
    <property type="protein sequence ID" value="CCA26184.1"/>
    <property type="molecule type" value="Genomic_DNA"/>
</dbReference>